<reference evidence="1 2" key="1">
    <citation type="journal article" date="2019" name="J. Hered.">
        <title>An Improved Genome Assembly for Drosophila navojoa, the Basal Species in the mojavensis Cluster.</title>
        <authorList>
            <person name="Vanderlinde T."/>
            <person name="Dupim E.G."/>
            <person name="Nazario-Yepiz N.O."/>
            <person name="Carvalho A.B."/>
        </authorList>
    </citation>
    <scope>NUCLEOTIDE SEQUENCE [LARGE SCALE GENOMIC DNA]</scope>
    <source>
        <strain evidence="1">Navoj_Jal97</strain>
        <tissue evidence="1">Whole organism</tissue>
    </source>
</reference>
<comment type="caution">
    <text evidence="1">The sequence shown here is derived from an EMBL/GenBank/DDBJ whole genome shotgun (WGS) entry which is preliminary data.</text>
</comment>
<organism evidence="1 2">
    <name type="scientific">Drosophila navojoa</name>
    <name type="common">Fruit fly</name>
    <dbReference type="NCBI Taxonomy" id="7232"/>
    <lineage>
        <taxon>Eukaryota</taxon>
        <taxon>Metazoa</taxon>
        <taxon>Ecdysozoa</taxon>
        <taxon>Arthropoda</taxon>
        <taxon>Hexapoda</taxon>
        <taxon>Insecta</taxon>
        <taxon>Pterygota</taxon>
        <taxon>Neoptera</taxon>
        <taxon>Endopterygota</taxon>
        <taxon>Diptera</taxon>
        <taxon>Brachycera</taxon>
        <taxon>Muscomorpha</taxon>
        <taxon>Ephydroidea</taxon>
        <taxon>Drosophilidae</taxon>
        <taxon>Drosophila</taxon>
    </lineage>
</organism>
<dbReference type="EMBL" id="LSRL02001901">
    <property type="protein sequence ID" value="TDG38800.1"/>
    <property type="molecule type" value="Genomic_DNA"/>
</dbReference>
<feature type="non-terminal residue" evidence="1">
    <location>
        <position position="171"/>
    </location>
</feature>
<accession>A0A484ASF6</accession>
<evidence type="ECO:0000313" key="2">
    <source>
        <dbReference type="Proteomes" id="UP000295192"/>
    </source>
</evidence>
<sequence length="171" mass="19022">MEPAGRLQPNREQHLVLCNPFITVETLPTSTAEHHIATQKQTQEHLVRISQYTKSPQPLTSHQSFMQSSTPKSFTTLTALTRSASTNTNGERCPELTTSATTITTTFSGGSMRHQYAQRHPHMHHQQLISPAAIGSYHQPNYISDTGLSGSSQLPQQQTIEKLSRPMAFDK</sequence>
<evidence type="ECO:0000313" key="1">
    <source>
        <dbReference type="EMBL" id="TDG38800.1"/>
    </source>
</evidence>
<protein>
    <submittedName>
        <fullName evidence="1">Uncharacterized protein</fullName>
    </submittedName>
</protein>
<dbReference type="STRING" id="7232.A0A484ASF6"/>
<proteinExistence type="predicted"/>
<keyword evidence="2" id="KW-1185">Reference proteome</keyword>
<gene>
    <name evidence="1" type="ORF">AWZ03_014778</name>
</gene>
<name>A0A484ASF6_DRONA</name>
<dbReference type="Proteomes" id="UP000295192">
    <property type="component" value="Unassembled WGS sequence"/>
</dbReference>
<dbReference type="AlphaFoldDB" id="A0A484ASF6"/>